<dbReference type="Pfam" id="PF01981">
    <property type="entry name" value="PTH2"/>
    <property type="match status" value="1"/>
</dbReference>
<dbReference type="EC" id="3.1.1.29" evidence="1"/>
<proteinExistence type="predicted"/>
<evidence type="ECO:0000256" key="3">
    <source>
        <dbReference type="ARBA" id="ARBA00048707"/>
    </source>
</evidence>
<protein>
    <recommendedName>
        <fullName evidence="1">peptidyl-tRNA hydrolase</fullName>
        <ecNumber evidence="1">3.1.1.29</ecNumber>
    </recommendedName>
</protein>
<keyword evidence="5" id="KW-1185">Reference proteome</keyword>
<name>A0ABN8P546_9CNID</name>
<evidence type="ECO:0000313" key="4">
    <source>
        <dbReference type="EMBL" id="CAH3133309.1"/>
    </source>
</evidence>
<dbReference type="Proteomes" id="UP001159405">
    <property type="component" value="Unassembled WGS sequence"/>
</dbReference>
<dbReference type="InterPro" id="IPR002833">
    <property type="entry name" value="PTH2"/>
</dbReference>
<comment type="caution">
    <text evidence="4">The sequence shown here is derived from an EMBL/GenBank/DDBJ whole genome shotgun (WGS) entry which is preliminary data.</text>
</comment>
<dbReference type="Gene3D" id="3.40.1490.10">
    <property type="entry name" value="Bit1"/>
    <property type="match status" value="1"/>
</dbReference>
<accession>A0ABN8P546</accession>
<dbReference type="CDD" id="cd02429">
    <property type="entry name" value="PTH2_like"/>
    <property type="match status" value="1"/>
</dbReference>
<evidence type="ECO:0000256" key="2">
    <source>
        <dbReference type="ARBA" id="ARBA00022801"/>
    </source>
</evidence>
<dbReference type="PANTHER" id="PTHR46194">
    <property type="entry name" value="PEPTIDYL-TRNA HYDROLASE PTRHD1-RELATED"/>
    <property type="match status" value="1"/>
</dbReference>
<evidence type="ECO:0000313" key="5">
    <source>
        <dbReference type="Proteomes" id="UP001159405"/>
    </source>
</evidence>
<dbReference type="EMBL" id="CALNXK010000052">
    <property type="protein sequence ID" value="CAH3133309.1"/>
    <property type="molecule type" value="Genomic_DNA"/>
</dbReference>
<organism evidence="4 5">
    <name type="scientific">Porites lobata</name>
    <dbReference type="NCBI Taxonomy" id="104759"/>
    <lineage>
        <taxon>Eukaryota</taxon>
        <taxon>Metazoa</taxon>
        <taxon>Cnidaria</taxon>
        <taxon>Anthozoa</taxon>
        <taxon>Hexacorallia</taxon>
        <taxon>Scleractinia</taxon>
        <taxon>Fungiina</taxon>
        <taxon>Poritidae</taxon>
        <taxon>Porites</taxon>
    </lineage>
</organism>
<comment type="catalytic activity">
    <reaction evidence="3">
        <text>an N-acyl-L-alpha-aminoacyl-tRNA + H2O = an N-acyl-L-amino acid + a tRNA + H(+)</text>
        <dbReference type="Rhea" id="RHEA:54448"/>
        <dbReference type="Rhea" id="RHEA-COMP:10123"/>
        <dbReference type="Rhea" id="RHEA-COMP:13883"/>
        <dbReference type="ChEBI" id="CHEBI:15377"/>
        <dbReference type="ChEBI" id="CHEBI:15378"/>
        <dbReference type="ChEBI" id="CHEBI:59874"/>
        <dbReference type="ChEBI" id="CHEBI:78442"/>
        <dbReference type="ChEBI" id="CHEBI:138191"/>
        <dbReference type="EC" id="3.1.1.29"/>
    </reaction>
</comment>
<keyword evidence="2" id="KW-0378">Hydrolase</keyword>
<dbReference type="PANTHER" id="PTHR46194:SF1">
    <property type="entry name" value="PEPTIDYL-TRNA HYDROLASE PTRHD1-RELATED"/>
    <property type="match status" value="1"/>
</dbReference>
<evidence type="ECO:0000256" key="1">
    <source>
        <dbReference type="ARBA" id="ARBA00013260"/>
    </source>
</evidence>
<dbReference type="InterPro" id="IPR042237">
    <property type="entry name" value="PTRHD1"/>
</dbReference>
<sequence length="232" mass="26541">MAAKACFSRFTCGGSSIAVETGDYALAFGTIVKGITSRSANITHRTNRTILSHNLPCHFHFTLISPLPPQRQFQKRTNNKLWVENFRHVRQRTVRDLPGVLRKDSRDLLLVISMSSQLVQYVIVRGDLLRLLSWPTGAVIAQACHASTAVLWTYRNDPHTIEYISELDHMHKVVLEASNQEELEKLSQDLTASKIDHKLWVEQPENFPTCLATKPYPKQQIQSFFKKLKLFK</sequence>
<dbReference type="SUPFAM" id="SSF102462">
    <property type="entry name" value="Peptidyl-tRNA hydrolase II"/>
    <property type="match status" value="1"/>
</dbReference>
<gene>
    <name evidence="4" type="ORF">PLOB_00036732</name>
</gene>
<dbReference type="InterPro" id="IPR023476">
    <property type="entry name" value="Pep_tRNA_hydro_II_dom_sf"/>
</dbReference>
<reference evidence="4 5" key="1">
    <citation type="submission" date="2022-05" db="EMBL/GenBank/DDBJ databases">
        <authorList>
            <consortium name="Genoscope - CEA"/>
            <person name="William W."/>
        </authorList>
    </citation>
    <scope>NUCLEOTIDE SEQUENCE [LARGE SCALE GENOMIC DNA]</scope>
</reference>